<dbReference type="GO" id="GO:0008097">
    <property type="term" value="F:5S rRNA binding"/>
    <property type="evidence" value="ECO:0007669"/>
    <property type="project" value="TreeGrafter"/>
</dbReference>
<name>A0A7T5R2C1_9BACT</name>
<dbReference type="Gene3D" id="3.30.420.100">
    <property type="match status" value="1"/>
</dbReference>
<evidence type="ECO:0000313" key="8">
    <source>
        <dbReference type="EMBL" id="QQG36195.1"/>
    </source>
</evidence>
<dbReference type="InterPro" id="IPR057268">
    <property type="entry name" value="Ribosomal_L18"/>
</dbReference>
<dbReference type="Proteomes" id="UP000595362">
    <property type="component" value="Chromosome"/>
</dbReference>
<proteinExistence type="inferred from homology"/>
<dbReference type="AlphaFoldDB" id="A0A7T5R2C1"/>
<evidence type="ECO:0000256" key="7">
    <source>
        <dbReference type="HAMAP-Rule" id="MF_01337"/>
    </source>
</evidence>
<dbReference type="GO" id="GO:0003735">
    <property type="term" value="F:structural constituent of ribosome"/>
    <property type="evidence" value="ECO:0007669"/>
    <property type="project" value="InterPro"/>
</dbReference>
<dbReference type="HAMAP" id="MF_01337_B">
    <property type="entry name" value="Ribosomal_uL18_B"/>
    <property type="match status" value="1"/>
</dbReference>
<evidence type="ECO:0000256" key="4">
    <source>
        <dbReference type="ARBA" id="ARBA00022980"/>
    </source>
</evidence>
<dbReference type="PANTHER" id="PTHR12899">
    <property type="entry name" value="39S RIBOSOMAL PROTEIN L18, MITOCHONDRIAL"/>
    <property type="match status" value="1"/>
</dbReference>
<dbReference type="EMBL" id="CP066681">
    <property type="protein sequence ID" value="QQG36195.1"/>
    <property type="molecule type" value="Genomic_DNA"/>
</dbReference>
<organism evidence="8 9">
    <name type="scientific">Micavibrio aeruginosavorus</name>
    <dbReference type="NCBI Taxonomy" id="349221"/>
    <lineage>
        <taxon>Bacteria</taxon>
        <taxon>Pseudomonadati</taxon>
        <taxon>Bdellovibrionota</taxon>
        <taxon>Bdellovibrionia</taxon>
        <taxon>Bdellovibrionales</taxon>
        <taxon>Pseudobdellovibrionaceae</taxon>
        <taxon>Micavibrio</taxon>
    </lineage>
</organism>
<dbReference type="GO" id="GO:0006412">
    <property type="term" value="P:translation"/>
    <property type="evidence" value="ECO:0007669"/>
    <property type="project" value="UniProtKB-UniRule"/>
</dbReference>
<keyword evidence="5 7" id="KW-0687">Ribonucleoprotein</keyword>
<sequence length="125" mass="13751">MRAHLSSQDRRTYRTRNKLRAVNTQKAGLIETRPRLSVHRTNKQIYAQIIDDVKGVTLAAASSMDQELGLKKGSDKAAAAQVGKLVAQRALKAGVKKVQFDRGSYLYHGRVKSVAEGAREGGLDF</sequence>
<dbReference type="SUPFAM" id="SSF53137">
    <property type="entry name" value="Translational machinery components"/>
    <property type="match status" value="1"/>
</dbReference>
<reference evidence="8 9" key="1">
    <citation type="submission" date="2020-07" db="EMBL/GenBank/DDBJ databases">
        <title>Huge and variable diversity of episymbiotic CPR bacteria and DPANN archaea in groundwater ecosystems.</title>
        <authorList>
            <person name="He C.Y."/>
            <person name="Keren R."/>
            <person name="Whittaker M."/>
            <person name="Farag I.F."/>
            <person name="Doudna J."/>
            <person name="Cate J.H.D."/>
            <person name="Banfield J.F."/>
        </authorList>
    </citation>
    <scope>NUCLEOTIDE SEQUENCE [LARGE SCALE GENOMIC DNA]</scope>
    <source>
        <strain evidence="8">NC_groundwater_70_Ag_B-0.1um_54_66</strain>
    </source>
</reference>
<dbReference type="CDD" id="cd00432">
    <property type="entry name" value="Ribosomal_L18_L5e"/>
    <property type="match status" value="1"/>
</dbReference>
<evidence type="ECO:0000256" key="5">
    <source>
        <dbReference type="ARBA" id="ARBA00023274"/>
    </source>
</evidence>
<gene>
    <name evidence="7 8" type="primary">rplR</name>
    <name evidence="8" type="ORF">HYS17_12030</name>
</gene>
<dbReference type="PANTHER" id="PTHR12899:SF3">
    <property type="entry name" value="LARGE RIBOSOMAL SUBUNIT PROTEIN UL18M"/>
    <property type="match status" value="1"/>
</dbReference>
<keyword evidence="2 7" id="KW-0699">rRNA-binding</keyword>
<keyword evidence="4 7" id="KW-0689">Ribosomal protein</keyword>
<dbReference type="InterPro" id="IPR004389">
    <property type="entry name" value="Ribosomal_uL18_bac-type"/>
</dbReference>
<evidence type="ECO:0000313" key="9">
    <source>
        <dbReference type="Proteomes" id="UP000595362"/>
    </source>
</evidence>
<evidence type="ECO:0000256" key="1">
    <source>
        <dbReference type="ARBA" id="ARBA00007116"/>
    </source>
</evidence>
<evidence type="ECO:0000256" key="3">
    <source>
        <dbReference type="ARBA" id="ARBA00022884"/>
    </source>
</evidence>
<protein>
    <recommendedName>
        <fullName evidence="6 7">Large ribosomal subunit protein uL18</fullName>
    </recommendedName>
</protein>
<dbReference type="InterPro" id="IPR005484">
    <property type="entry name" value="Ribosomal_uL18_bac/plant/anim"/>
</dbReference>
<dbReference type="GO" id="GO:0022625">
    <property type="term" value="C:cytosolic large ribosomal subunit"/>
    <property type="evidence" value="ECO:0007669"/>
    <property type="project" value="TreeGrafter"/>
</dbReference>
<comment type="similarity">
    <text evidence="1 7">Belongs to the universal ribosomal protein uL18 family.</text>
</comment>
<dbReference type="Pfam" id="PF00861">
    <property type="entry name" value="Ribosomal_L18p"/>
    <property type="match status" value="1"/>
</dbReference>
<comment type="function">
    <text evidence="7">This is one of the proteins that bind and probably mediate the attachment of the 5S RNA into the large ribosomal subunit, where it forms part of the central protuberance.</text>
</comment>
<evidence type="ECO:0000256" key="2">
    <source>
        <dbReference type="ARBA" id="ARBA00022730"/>
    </source>
</evidence>
<comment type="subunit">
    <text evidence="7">Part of the 50S ribosomal subunit; part of the 5S rRNA/L5/L18/L25 subcomplex. Contacts the 5S and 23S rRNAs.</text>
</comment>
<keyword evidence="3 7" id="KW-0694">RNA-binding</keyword>
<dbReference type="FunFam" id="3.30.420.100:FF:000001">
    <property type="entry name" value="50S ribosomal protein L18"/>
    <property type="match status" value="1"/>
</dbReference>
<accession>A0A7T5R2C1</accession>
<dbReference type="NCBIfam" id="TIGR00060">
    <property type="entry name" value="L18_bact"/>
    <property type="match status" value="1"/>
</dbReference>
<evidence type="ECO:0000256" key="6">
    <source>
        <dbReference type="ARBA" id="ARBA00035197"/>
    </source>
</evidence>